<proteinExistence type="predicted"/>
<evidence type="ECO:0000313" key="4">
    <source>
        <dbReference type="Proteomes" id="UP000279541"/>
    </source>
</evidence>
<dbReference type="KEGG" id="cjt:EG359_01335"/>
<name>A0A1N7IQU8_9FLAO</name>
<organism evidence="2 3">
    <name type="scientific">Chryseobacterium joostei</name>
    <dbReference type="NCBI Taxonomy" id="112234"/>
    <lineage>
        <taxon>Bacteria</taxon>
        <taxon>Pseudomonadati</taxon>
        <taxon>Bacteroidota</taxon>
        <taxon>Flavobacteriia</taxon>
        <taxon>Flavobacteriales</taxon>
        <taxon>Weeksellaceae</taxon>
        <taxon>Chryseobacterium group</taxon>
        <taxon>Chryseobacterium</taxon>
    </lineage>
</organism>
<dbReference type="AlphaFoldDB" id="A0A1N7IQU8"/>
<dbReference type="Proteomes" id="UP000186106">
    <property type="component" value="Unassembled WGS sequence"/>
</dbReference>
<dbReference type="EMBL" id="FTNZ01000006">
    <property type="protein sequence ID" value="SIS39454.1"/>
    <property type="molecule type" value="Genomic_DNA"/>
</dbReference>
<evidence type="ECO:0000313" key="3">
    <source>
        <dbReference type="Proteomes" id="UP000186106"/>
    </source>
</evidence>
<reference evidence="2 3" key="1">
    <citation type="submission" date="2017-01" db="EMBL/GenBank/DDBJ databases">
        <authorList>
            <person name="Mah S.A."/>
            <person name="Swanson W.J."/>
            <person name="Moy G.W."/>
            <person name="Vacquier V.D."/>
        </authorList>
    </citation>
    <scope>NUCLEOTIDE SEQUENCE [LARGE SCALE GENOMIC DNA]</scope>
    <source>
        <strain evidence="2 3">DSM 16927</strain>
    </source>
</reference>
<gene>
    <name evidence="1" type="ORF">EG359_01335</name>
    <name evidence="2" type="ORF">SAMN05421768_106260</name>
</gene>
<keyword evidence="4" id="KW-1185">Reference proteome</keyword>
<dbReference type="Proteomes" id="UP000279541">
    <property type="component" value="Chromosome"/>
</dbReference>
<accession>A0A1N7IQU8</accession>
<reference evidence="1 4" key="2">
    <citation type="submission" date="2018-11" db="EMBL/GenBank/DDBJ databases">
        <title>Proposal to divide the Flavobacteriaceae and reorganize its genera based on Amino Acid Identity values calculated from whole genome sequences.</title>
        <authorList>
            <person name="Nicholson A.C."/>
            <person name="Gulvik C.A."/>
            <person name="Whitney A.M."/>
            <person name="Humrighouse B.W."/>
            <person name="Bell M."/>
            <person name="Holmes B."/>
            <person name="Steigerwalt A.G."/>
            <person name="Villarma A."/>
            <person name="Sheth M."/>
            <person name="Batra D."/>
            <person name="Pryor J."/>
            <person name="Bernardet J.-F."/>
            <person name="Hugo C."/>
            <person name="Kampfer P."/>
            <person name="Newman J."/>
            <person name="McQuiston J.R."/>
        </authorList>
    </citation>
    <scope>NUCLEOTIDE SEQUENCE [LARGE SCALE GENOMIC DNA]</scope>
    <source>
        <strain evidence="1 4">DSM 16927</strain>
    </source>
</reference>
<evidence type="ECO:0000313" key="1">
    <source>
        <dbReference type="EMBL" id="AZA98326.1"/>
    </source>
</evidence>
<evidence type="ECO:0000313" key="2">
    <source>
        <dbReference type="EMBL" id="SIS39454.1"/>
    </source>
</evidence>
<protein>
    <submittedName>
        <fullName evidence="2">Uncharacterized protein</fullName>
    </submittedName>
</protein>
<sequence>MIEIQYYRKSNFEIDYFAKIKDNPPMFHSKISIPSYALGVGKFDVNWESGGGINHVCKNLLYQLMRK</sequence>
<dbReference type="EMBL" id="CP033926">
    <property type="protein sequence ID" value="AZA98326.1"/>
    <property type="molecule type" value="Genomic_DNA"/>
</dbReference>